<evidence type="ECO:0000256" key="1">
    <source>
        <dbReference type="ARBA" id="ARBA00004339"/>
    </source>
</evidence>
<evidence type="ECO:0000256" key="2">
    <source>
        <dbReference type="ARBA" id="ARBA00005186"/>
    </source>
</evidence>
<comment type="pathway">
    <text evidence="2">Glycan metabolism; bacterial cellulose biosynthesis.</text>
</comment>
<dbReference type="InterPro" id="IPR003921">
    <property type="entry name" value="Cell_synth_C"/>
</dbReference>
<name>A0A2N5DGB8_9CAUL</name>
<evidence type="ECO:0000256" key="9">
    <source>
        <dbReference type="SAM" id="MobiDB-lite"/>
    </source>
</evidence>
<dbReference type="PROSITE" id="PS50005">
    <property type="entry name" value="TPR"/>
    <property type="match status" value="1"/>
</dbReference>
<evidence type="ECO:0000256" key="5">
    <source>
        <dbReference type="ARBA" id="ARBA00022737"/>
    </source>
</evidence>
<sequence length="1324" mass="135292">MKTLRRMSVEAALAAILMAGGTASVAEAQTGSAPGGAAVSALVRQGDFWSQKGRKDLAADAYKRALAADPGNAAAKRGLAALDAPQRPGASAPAAGGGDLARARSLAQKGDNAAAAAAYRQAFGGANPPDALALEYYQTLAGAPGGVAQAQTGLRGLAARKPGDQNVQLALGQALTYREGSRREGVALLARLAGGGGAVSGKAASAWRQALTWMDDSPRNADLFGDYLAARPNDAEISRKLAAAKVAPKASAAAPVDPSAGDRAKGFQALQAGDVAEAERRFQAALSRRASDADALGGLGLVRLQAQQFTEAADLLTRAGRASPASAGRWKEALTSARFYSGLQTAQAALDQGQAAKAEQALRPLTAQTYPDRLLASNLLAESLRRQGKAADAEGVYRQILAAAPTQAEAQQGLVQVLLDQGRTAEAETVAAASPALAPDASGQNLLRGRIDHERANQLWANGDLSGASAAFESALASAPRDPWVRLDFARFLAGQGEAQAAEGLMSQVSGGGDPEQIHAAAVFADQQGRPTEALALLSRAPVGRMTPEMTSLRGRLEIDAAIDQARDGGGVVQLRGLAARPGLSVDAQGRLASALYDLGDRQTALSIAQRTLVEGVTETPASYDGMVAVLAKAGRDAEAAAIIRQAATRAGTSPEGTRAVADLTATLGAERADRLRAAGDLASAFDVLSAAFAVAPKNTRLLAPLGRVYLDGRMYGEAAQAYGALLRAKPGDKEALIGLADASAGKGDLVGARRTLAQAIAASPRDADLYLASARVERQAGNERGALEALRTAKLLRERRPTFGSGLDAVLAPGGSNATPGGGLGPNPFTSGGVPARTSPVLPVAASRYDLMGSAAAAPLLGVDVASGGDQLAGVLTPAAAPAPSYATNGERNFAGVAFPFTGRNGRAGEAASPRPTTSVAPAPGNPFVAPAARDPVVGDIDRQIAEITARTAAQVSGSAQIRTRSGEAGLGRLHELSATASASANLGEARFTASISPVSIDGGTPSGSAEQRYGANQIVNARAIVGEFAPVYRAASPQSASGASVNLAMEAGPLKADIGTTPIGFGDVDVAGGATFSPRLGANGQGKAWIERRPVTDSVVAYAGARDPVTGQRWGKVMRTGGGVSLSYDDGYSGLYGDASYSHYDGEHVADNDGYQVNLGGYIRPYRRGETEVQVGFNLNQQGFDNNQNFFSLGHGGYFSPKTFTSLTAPISVTARQGAWKFKGAIAPGYQTYNQAGAAYFPMDAALQGELTTLAQADTDVFPRYLAQSASGFGISGGLSADYQFRPGASIGGAVNFNTFGVYNETAVSVGVKQVLGGEGGR</sequence>
<dbReference type="SMART" id="SM00028">
    <property type="entry name" value="TPR"/>
    <property type="match status" value="7"/>
</dbReference>
<organism evidence="12 13">
    <name type="scientific">Caulobacter zeae</name>
    <dbReference type="NCBI Taxonomy" id="2055137"/>
    <lineage>
        <taxon>Bacteria</taxon>
        <taxon>Pseudomonadati</taxon>
        <taxon>Pseudomonadota</taxon>
        <taxon>Alphaproteobacteria</taxon>
        <taxon>Caulobacterales</taxon>
        <taxon>Caulobacteraceae</taxon>
        <taxon>Caulobacter</taxon>
    </lineage>
</organism>
<accession>A0A2N5DGB8</accession>
<dbReference type="Pfam" id="PF05420">
    <property type="entry name" value="BCSC_C"/>
    <property type="match status" value="1"/>
</dbReference>
<dbReference type="GO" id="GO:0009279">
    <property type="term" value="C:cell outer membrane"/>
    <property type="evidence" value="ECO:0007669"/>
    <property type="project" value="UniProtKB-SubCell"/>
</dbReference>
<protein>
    <recommendedName>
        <fullName evidence="11">Cellulose synthase operon C C-terminal domain-containing protein</fullName>
    </recommendedName>
</protein>
<dbReference type="InterPro" id="IPR011990">
    <property type="entry name" value="TPR-like_helical_dom_sf"/>
</dbReference>
<dbReference type="Gene3D" id="1.25.40.10">
    <property type="entry name" value="Tetratricopeptide repeat domain"/>
    <property type="match status" value="4"/>
</dbReference>
<keyword evidence="4 10" id="KW-0732">Signal</keyword>
<feature type="signal peptide" evidence="10">
    <location>
        <begin position="1"/>
        <end position="28"/>
    </location>
</feature>
<dbReference type="Pfam" id="PF14559">
    <property type="entry name" value="TPR_19"/>
    <property type="match status" value="3"/>
</dbReference>
<feature type="domain" description="Cellulose synthase operon C C-terminal" evidence="11">
    <location>
        <begin position="974"/>
        <end position="1316"/>
    </location>
</feature>
<evidence type="ECO:0000313" key="12">
    <source>
        <dbReference type="EMBL" id="PLR25102.1"/>
    </source>
</evidence>
<dbReference type="GO" id="GO:0006011">
    <property type="term" value="P:UDP-alpha-D-glucose metabolic process"/>
    <property type="evidence" value="ECO:0007669"/>
    <property type="project" value="InterPro"/>
</dbReference>
<evidence type="ECO:0000256" key="7">
    <source>
        <dbReference type="ARBA" id="ARBA00022916"/>
    </source>
</evidence>
<dbReference type="Pfam" id="PF13432">
    <property type="entry name" value="TPR_16"/>
    <property type="match status" value="1"/>
</dbReference>
<dbReference type="InterPro" id="IPR051012">
    <property type="entry name" value="CellSynth/LPSAsmb/PSIAsmb"/>
</dbReference>
<dbReference type="EMBL" id="PJRS01000022">
    <property type="protein sequence ID" value="PLR25102.1"/>
    <property type="molecule type" value="Genomic_DNA"/>
</dbReference>
<keyword evidence="6 8" id="KW-0802">TPR repeat</keyword>
<proteinExistence type="inferred from homology"/>
<dbReference type="PRINTS" id="PR01441">
    <property type="entry name" value="CELLSNTHASEC"/>
</dbReference>
<dbReference type="GO" id="GO:0030244">
    <property type="term" value="P:cellulose biosynthetic process"/>
    <property type="evidence" value="ECO:0007669"/>
    <property type="project" value="UniProtKB-KW"/>
</dbReference>
<dbReference type="InterPro" id="IPR008410">
    <property type="entry name" value="BCSC_C"/>
</dbReference>
<dbReference type="UniPathway" id="UPA00694"/>
<keyword evidence="13" id="KW-1185">Reference proteome</keyword>
<dbReference type="InterPro" id="IPR019734">
    <property type="entry name" value="TPR_rpt"/>
</dbReference>
<dbReference type="SUPFAM" id="SSF48452">
    <property type="entry name" value="TPR-like"/>
    <property type="match status" value="2"/>
</dbReference>
<dbReference type="Proteomes" id="UP000234479">
    <property type="component" value="Unassembled WGS sequence"/>
</dbReference>
<dbReference type="PANTHER" id="PTHR45586">
    <property type="entry name" value="TPR REPEAT-CONTAINING PROTEIN PA4667"/>
    <property type="match status" value="1"/>
</dbReference>
<keyword evidence="7" id="KW-0135">Cellulose biosynthesis</keyword>
<gene>
    <name evidence="12" type="ORF">SGCZBJ_12770</name>
</gene>
<reference evidence="12 13" key="1">
    <citation type="submission" date="2017-12" db="EMBL/GenBank/DDBJ databases">
        <title>The genome sequence of Caulobacter sp. 410.</title>
        <authorList>
            <person name="Gao J."/>
            <person name="Mao X."/>
            <person name="Sun J."/>
        </authorList>
    </citation>
    <scope>NUCLEOTIDE SEQUENCE [LARGE SCALE GENOMIC DNA]</scope>
    <source>
        <strain evidence="12 13">410</strain>
    </source>
</reference>
<comment type="caution">
    <text evidence="12">The sequence shown here is derived from an EMBL/GenBank/DDBJ whole genome shotgun (WGS) entry which is preliminary data.</text>
</comment>
<evidence type="ECO:0000259" key="11">
    <source>
        <dbReference type="Pfam" id="PF05420"/>
    </source>
</evidence>
<evidence type="ECO:0000256" key="10">
    <source>
        <dbReference type="SAM" id="SignalP"/>
    </source>
</evidence>
<evidence type="ECO:0000256" key="4">
    <source>
        <dbReference type="ARBA" id="ARBA00022729"/>
    </source>
</evidence>
<keyword evidence="5" id="KW-0677">Repeat</keyword>
<feature type="region of interest" description="Disordered" evidence="9">
    <location>
        <begin position="907"/>
        <end position="926"/>
    </location>
</feature>
<evidence type="ECO:0000256" key="8">
    <source>
        <dbReference type="PROSITE-ProRule" id="PRU00339"/>
    </source>
</evidence>
<evidence type="ECO:0000256" key="3">
    <source>
        <dbReference type="ARBA" id="ARBA00005886"/>
    </source>
</evidence>
<comment type="similarity">
    <text evidence="3">Belongs to the AcsC/BcsC family.</text>
</comment>
<dbReference type="PANTHER" id="PTHR45586:SF1">
    <property type="entry name" value="LIPOPOLYSACCHARIDE ASSEMBLY PROTEIN B"/>
    <property type="match status" value="1"/>
</dbReference>
<evidence type="ECO:0000313" key="13">
    <source>
        <dbReference type="Proteomes" id="UP000234479"/>
    </source>
</evidence>
<feature type="repeat" description="TPR" evidence="8">
    <location>
        <begin position="39"/>
        <end position="72"/>
    </location>
</feature>
<comment type="subcellular location">
    <subcellularLocation>
        <location evidence="1">Cell outer membrane</location>
        <topology evidence="1">Peripheral membrane protein</topology>
    </subcellularLocation>
</comment>
<evidence type="ECO:0000256" key="6">
    <source>
        <dbReference type="ARBA" id="ARBA00022803"/>
    </source>
</evidence>
<feature type="chain" id="PRO_5014730113" description="Cellulose synthase operon C C-terminal domain-containing protein" evidence="10">
    <location>
        <begin position="29"/>
        <end position="1324"/>
    </location>
</feature>